<comment type="caution">
    <text evidence="3">The sequence shown here is derived from an EMBL/GenBank/DDBJ whole genome shotgun (WGS) entry which is preliminary data.</text>
</comment>
<evidence type="ECO:0008006" key="5">
    <source>
        <dbReference type="Google" id="ProtNLM"/>
    </source>
</evidence>
<evidence type="ECO:0000313" key="3">
    <source>
        <dbReference type="EMBL" id="GGJ94434.1"/>
    </source>
</evidence>
<sequence>MSELPPPAPPPGPPPSSVPPPPAVPPAPWPVPPPAGGRHRRTVIIVVVAAVLSLCCLDTAGGVGLAYFTVRRQYAALVEPPLSNPGPVHPHCAVSPATYPGQDHADDYCADRSGRVILRSVHLTAAAASAPAGTLCAVVAYRSMHDRPLPVALDDWELRSPAGTVLPRRGGTLRAGPLAPGATLTGTVCFAGAAGTGRYVLSCDPTGWDRFRGVWFLRR</sequence>
<keyword evidence="2" id="KW-0472">Membrane</keyword>
<gene>
    <name evidence="3" type="ORF">GCM10010123_25370</name>
</gene>
<evidence type="ECO:0000256" key="2">
    <source>
        <dbReference type="SAM" id="Phobius"/>
    </source>
</evidence>
<organism evidence="3 4">
    <name type="scientific">Pilimelia anulata</name>
    <dbReference type="NCBI Taxonomy" id="53371"/>
    <lineage>
        <taxon>Bacteria</taxon>
        <taxon>Bacillati</taxon>
        <taxon>Actinomycetota</taxon>
        <taxon>Actinomycetes</taxon>
        <taxon>Micromonosporales</taxon>
        <taxon>Micromonosporaceae</taxon>
        <taxon>Pilimelia</taxon>
    </lineage>
</organism>
<keyword evidence="2" id="KW-0812">Transmembrane</keyword>
<feature type="region of interest" description="Disordered" evidence="1">
    <location>
        <begin position="1"/>
        <end position="23"/>
    </location>
</feature>
<keyword evidence="4" id="KW-1185">Reference proteome</keyword>
<proteinExistence type="predicted"/>
<dbReference type="EMBL" id="BMQB01000005">
    <property type="protein sequence ID" value="GGJ94434.1"/>
    <property type="molecule type" value="Genomic_DNA"/>
</dbReference>
<dbReference type="Proteomes" id="UP000649739">
    <property type="component" value="Unassembled WGS sequence"/>
</dbReference>
<protein>
    <recommendedName>
        <fullName evidence="5">DUF4352 domain-containing protein</fullName>
    </recommendedName>
</protein>
<evidence type="ECO:0000256" key="1">
    <source>
        <dbReference type="SAM" id="MobiDB-lite"/>
    </source>
</evidence>
<accession>A0A8J3BCH6</accession>
<reference evidence="3" key="1">
    <citation type="journal article" date="2014" name="Int. J. Syst. Evol. Microbiol.">
        <title>Complete genome sequence of Corynebacterium casei LMG S-19264T (=DSM 44701T), isolated from a smear-ripened cheese.</title>
        <authorList>
            <consortium name="US DOE Joint Genome Institute (JGI-PGF)"/>
            <person name="Walter F."/>
            <person name="Albersmeier A."/>
            <person name="Kalinowski J."/>
            <person name="Ruckert C."/>
        </authorList>
    </citation>
    <scope>NUCLEOTIDE SEQUENCE</scope>
    <source>
        <strain evidence="3">JCM 3090</strain>
    </source>
</reference>
<dbReference type="RefSeq" id="WP_189170333.1">
    <property type="nucleotide sequence ID" value="NZ_BMQB01000005.1"/>
</dbReference>
<dbReference type="AlphaFoldDB" id="A0A8J3BCH6"/>
<keyword evidence="2" id="KW-1133">Transmembrane helix</keyword>
<feature type="transmembrane region" description="Helical" evidence="2">
    <location>
        <begin position="43"/>
        <end position="68"/>
    </location>
</feature>
<evidence type="ECO:0000313" key="4">
    <source>
        <dbReference type="Proteomes" id="UP000649739"/>
    </source>
</evidence>
<reference evidence="3" key="2">
    <citation type="submission" date="2020-09" db="EMBL/GenBank/DDBJ databases">
        <authorList>
            <person name="Sun Q."/>
            <person name="Ohkuma M."/>
        </authorList>
    </citation>
    <scope>NUCLEOTIDE SEQUENCE</scope>
    <source>
        <strain evidence="3">JCM 3090</strain>
    </source>
</reference>
<name>A0A8J3BCH6_9ACTN</name>